<evidence type="ECO:0000313" key="10">
    <source>
        <dbReference type="EMBL" id="KNC33635.1"/>
    </source>
</evidence>
<name>A0A0L0CMV6_LUCCU</name>
<dbReference type="PROSITE" id="PS50250">
    <property type="entry name" value="PCI"/>
    <property type="match status" value="1"/>
</dbReference>
<dbReference type="InterPro" id="IPR000717">
    <property type="entry name" value="PCI_dom"/>
</dbReference>
<dbReference type="InterPro" id="IPR045237">
    <property type="entry name" value="COPS7/eIF3m"/>
</dbReference>
<dbReference type="STRING" id="7375.A0A0L0CMV6"/>
<dbReference type="Pfam" id="PF01399">
    <property type="entry name" value="PCI"/>
    <property type="match status" value="1"/>
</dbReference>
<dbReference type="EMBL" id="JRES01000171">
    <property type="protein sequence ID" value="KNC33635.1"/>
    <property type="molecule type" value="Genomic_DNA"/>
</dbReference>
<proteinExistence type="inferred from homology"/>
<protein>
    <submittedName>
        <fullName evidence="10">COP9 signalosome complex subunit 7</fullName>
    </submittedName>
</protein>
<dbReference type="GO" id="GO:0005737">
    <property type="term" value="C:cytoplasm"/>
    <property type="evidence" value="ECO:0007669"/>
    <property type="project" value="UniProtKB-SubCell"/>
</dbReference>
<evidence type="ECO:0000256" key="8">
    <source>
        <dbReference type="SAM" id="MobiDB-lite"/>
    </source>
</evidence>
<keyword evidence="4" id="KW-0963">Cytoplasm</keyword>
<evidence type="ECO:0000256" key="5">
    <source>
        <dbReference type="ARBA" id="ARBA00022790"/>
    </source>
</evidence>
<keyword evidence="5" id="KW-0736">Signalosome</keyword>
<keyword evidence="7" id="KW-0175">Coiled coil</keyword>
<keyword evidence="6" id="KW-0539">Nucleus</keyword>
<organism evidence="10 11">
    <name type="scientific">Lucilia cuprina</name>
    <name type="common">Green bottle fly</name>
    <name type="synonym">Australian sheep blowfly</name>
    <dbReference type="NCBI Taxonomy" id="7375"/>
    <lineage>
        <taxon>Eukaryota</taxon>
        <taxon>Metazoa</taxon>
        <taxon>Ecdysozoa</taxon>
        <taxon>Arthropoda</taxon>
        <taxon>Hexapoda</taxon>
        <taxon>Insecta</taxon>
        <taxon>Pterygota</taxon>
        <taxon>Neoptera</taxon>
        <taxon>Endopterygota</taxon>
        <taxon>Diptera</taxon>
        <taxon>Brachycera</taxon>
        <taxon>Muscomorpha</taxon>
        <taxon>Oestroidea</taxon>
        <taxon>Calliphoridae</taxon>
        <taxon>Luciliinae</taxon>
        <taxon>Lucilia</taxon>
    </lineage>
</organism>
<evidence type="ECO:0000313" key="11">
    <source>
        <dbReference type="Proteomes" id="UP000037069"/>
    </source>
</evidence>
<dbReference type="GO" id="GO:0010387">
    <property type="term" value="P:COP9 signalosome assembly"/>
    <property type="evidence" value="ECO:0007669"/>
    <property type="project" value="InterPro"/>
</dbReference>
<sequence length="278" mass="31790">MTQDILMSNEESVAPTNNDSAHKQLQQFCLLAKTAHGAAILELVKQVLEAPGVYVFGELLVMPNIQELKTGDHVKYFNTLNLFAYGTYKQYRQQPQDYLDLTPAMQKKLQHLTIVSLAIKNKCIPYEVLLEELEINNVRHLEDVIIEAIYADIIHGKLFQNNRFLEIDYAQGRDIPPGYTTKIAETLQDWIDSCDAISNCIVDQIRRANAEKSKKLDNKKQIEQEIINLKKVLKTQINDNDEAMQIDSRETSSTSQEARKKSSKVKPSRSTDLFKFSK</sequence>
<dbReference type="AlphaFoldDB" id="A0A0L0CMV6"/>
<feature type="coiled-coil region" evidence="7">
    <location>
        <begin position="205"/>
        <end position="239"/>
    </location>
</feature>
<evidence type="ECO:0000256" key="4">
    <source>
        <dbReference type="ARBA" id="ARBA00022490"/>
    </source>
</evidence>
<evidence type="ECO:0000256" key="2">
    <source>
        <dbReference type="ARBA" id="ARBA00004496"/>
    </source>
</evidence>
<evidence type="ECO:0000256" key="3">
    <source>
        <dbReference type="ARBA" id="ARBA00008482"/>
    </source>
</evidence>
<comment type="subcellular location">
    <subcellularLocation>
        <location evidence="2">Cytoplasm</location>
    </subcellularLocation>
    <subcellularLocation>
        <location evidence="1">Nucleus</location>
    </subcellularLocation>
</comment>
<dbReference type="OMA" id="GTYKQFR"/>
<gene>
    <name evidence="10" type="ORF">FF38_08748</name>
</gene>
<feature type="region of interest" description="Disordered" evidence="8">
    <location>
        <begin position="240"/>
        <end position="278"/>
    </location>
</feature>
<dbReference type="Proteomes" id="UP000037069">
    <property type="component" value="Unassembled WGS sequence"/>
</dbReference>
<comment type="similarity">
    <text evidence="3">Belongs to the CSN7/EIF3M family. CSN7 subfamily.</text>
</comment>
<feature type="domain" description="PCI" evidence="9">
    <location>
        <begin position="1"/>
        <end position="172"/>
    </location>
</feature>
<dbReference type="Pfam" id="PF18392">
    <property type="entry name" value="CSN7a_helixI"/>
    <property type="match status" value="1"/>
</dbReference>
<dbReference type="InterPro" id="IPR041481">
    <property type="entry name" value="CSN7_helixI"/>
</dbReference>
<dbReference type="OrthoDB" id="10265275at2759"/>
<evidence type="ECO:0000256" key="1">
    <source>
        <dbReference type="ARBA" id="ARBA00004123"/>
    </source>
</evidence>
<evidence type="ECO:0000256" key="7">
    <source>
        <dbReference type="SAM" id="Coils"/>
    </source>
</evidence>
<evidence type="ECO:0000256" key="6">
    <source>
        <dbReference type="ARBA" id="ARBA00023242"/>
    </source>
</evidence>
<reference evidence="10 11" key="1">
    <citation type="journal article" date="2015" name="Nat. Commun.">
        <title>Lucilia cuprina genome unlocks parasitic fly biology to underpin future interventions.</title>
        <authorList>
            <person name="Anstead C.A."/>
            <person name="Korhonen P.K."/>
            <person name="Young N.D."/>
            <person name="Hall R.S."/>
            <person name="Jex A.R."/>
            <person name="Murali S.C."/>
            <person name="Hughes D.S."/>
            <person name="Lee S.F."/>
            <person name="Perry T."/>
            <person name="Stroehlein A.J."/>
            <person name="Ansell B.R."/>
            <person name="Breugelmans B."/>
            <person name="Hofmann A."/>
            <person name="Qu J."/>
            <person name="Dugan S."/>
            <person name="Lee S.L."/>
            <person name="Chao H."/>
            <person name="Dinh H."/>
            <person name="Han Y."/>
            <person name="Doddapaneni H.V."/>
            <person name="Worley K.C."/>
            <person name="Muzny D.M."/>
            <person name="Ioannidis P."/>
            <person name="Waterhouse R.M."/>
            <person name="Zdobnov E.M."/>
            <person name="James P.J."/>
            <person name="Bagnall N.H."/>
            <person name="Kotze A.C."/>
            <person name="Gibbs R.A."/>
            <person name="Richards S."/>
            <person name="Batterham P."/>
            <person name="Gasser R.B."/>
        </authorList>
    </citation>
    <scope>NUCLEOTIDE SEQUENCE [LARGE SCALE GENOMIC DNA]</scope>
    <source>
        <strain evidence="10 11">LS</strain>
        <tissue evidence="10">Full body</tissue>
    </source>
</reference>
<comment type="caution">
    <text evidence="10">The sequence shown here is derived from an EMBL/GenBank/DDBJ whole genome shotgun (WGS) entry which is preliminary data.</text>
</comment>
<keyword evidence="11" id="KW-1185">Reference proteome</keyword>
<dbReference type="GO" id="GO:0008180">
    <property type="term" value="C:COP9 signalosome"/>
    <property type="evidence" value="ECO:0007669"/>
    <property type="project" value="UniProtKB-KW"/>
</dbReference>
<accession>A0A0L0CMV6</accession>
<dbReference type="SMART" id="SM00088">
    <property type="entry name" value="PINT"/>
    <property type="match status" value="1"/>
</dbReference>
<evidence type="ECO:0000259" key="9">
    <source>
        <dbReference type="PROSITE" id="PS50250"/>
    </source>
</evidence>
<dbReference type="PANTHER" id="PTHR15350">
    <property type="entry name" value="COP9 SIGNALOSOME COMPLEX SUBUNIT 7/DENDRITIC CELL PROTEIN GA17"/>
    <property type="match status" value="1"/>
</dbReference>
<dbReference type="PANTHER" id="PTHR15350:SF5">
    <property type="entry name" value="COP9 SIGNALOSOME COMPLEX SUBUNIT 7"/>
    <property type="match status" value="1"/>
</dbReference>
<dbReference type="Pfam" id="PF22061">
    <property type="entry name" value="CSN7_HB_subdom"/>
    <property type="match status" value="1"/>
</dbReference>